<dbReference type="Proteomes" id="UP000650605">
    <property type="component" value="Unassembled WGS sequence"/>
</dbReference>
<proteinExistence type="predicted"/>
<sequence>MMDATARLMDMFGSGKKLDASIISAYTDVVAQYGTVEDAWELYRLFVEDPHHYIRGVLLQPIMRCGDVTLAQDMYERYVRNQASPEHIPDGVLYVLGYLGYVEAAADLVALVNGPYGAVSVDACLGLVHLPCEPYREKLAGELEKVLDQHLFNEFLPLLSFKCTTEDMVPRLVHWGKRHASVDCNAGIIAGIALFGEEQRDTIRSILWNPLWEAHGTATGSCVWSYIAMQHVGLTFRELIQDIKSCDVSKAGVQDLEYRLEVLYEMLELKLSYTARPIRFARCNEESFGQLYSDLFSWSTEHKDDSMIGWMNDNLGYKHRLLEQYDELRKRVEIKMIHEIELEHVQKRKLIVSGNKNF</sequence>
<dbReference type="AlphaFoldDB" id="A0A8I1LXP3"/>
<reference evidence="1" key="1">
    <citation type="submission" date="2020-12" db="EMBL/GenBank/DDBJ databases">
        <title>Paenibacillus polymyxa LMG 27872: a double-edged sword.</title>
        <authorList>
            <person name="Langendries S."/>
            <person name="Garcia Mendez S."/>
            <person name="Beirinckx S."/>
            <person name="Viaene T."/>
            <person name="Baeyen S."/>
            <person name="Goeminne G."/>
            <person name="Willems A."/>
            <person name="Debode J."/>
            <person name="Goormachtig S."/>
        </authorList>
    </citation>
    <scope>NUCLEOTIDE SEQUENCE</scope>
    <source>
        <strain evidence="1">LMG 27872</strain>
    </source>
</reference>
<dbReference type="EMBL" id="JAEHFQ010000020">
    <property type="protein sequence ID" value="MBM0636177.1"/>
    <property type="molecule type" value="Genomic_DNA"/>
</dbReference>
<accession>A0A8I1LXP3</accession>
<dbReference type="RefSeq" id="WP_165150542.1">
    <property type="nucleotide sequence ID" value="NZ_JAEHFQ010000020.1"/>
</dbReference>
<gene>
    <name evidence="1" type="ORF">JDW19_24030</name>
</gene>
<comment type="caution">
    <text evidence="1">The sequence shown here is derived from an EMBL/GenBank/DDBJ whole genome shotgun (WGS) entry which is preliminary data.</text>
</comment>
<organism evidence="1 2">
    <name type="scientific">Paenibacillus polymyxa</name>
    <name type="common">Bacillus polymyxa</name>
    <dbReference type="NCBI Taxonomy" id="1406"/>
    <lineage>
        <taxon>Bacteria</taxon>
        <taxon>Bacillati</taxon>
        <taxon>Bacillota</taxon>
        <taxon>Bacilli</taxon>
        <taxon>Bacillales</taxon>
        <taxon>Paenibacillaceae</taxon>
        <taxon>Paenibacillus</taxon>
    </lineage>
</organism>
<evidence type="ECO:0000313" key="1">
    <source>
        <dbReference type="EMBL" id="MBM0636177.1"/>
    </source>
</evidence>
<name>A0A8I1LXP3_PAEPO</name>
<protein>
    <submittedName>
        <fullName evidence="1">Uncharacterized protein</fullName>
    </submittedName>
</protein>
<evidence type="ECO:0000313" key="2">
    <source>
        <dbReference type="Proteomes" id="UP000650605"/>
    </source>
</evidence>